<comment type="caution">
    <text evidence="9">The sequence shown here is derived from an EMBL/GenBank/DDBJ whole genome shotgun (WGS) entry which is preliminary data.</text>
</comment>
<evidence type="ECO:0000256" key="3">
    <source>
        <dbReference type="ARBA" id="ARBA00022475"/>
    </source>
</evidence>
<comment type="similarity">
    <text evidence="2">Belongs to the MreD family.</text>
</comment>
<dbReference type="InterPro" id="IPR026034">
    <property type="entry name" value="MreD_proteobac"/>
</dbReference>
<keyword evidence="3" id="KW-1003">Cell membrane</keyword>
<evidence type="ECO:0000313" key="9">
    <source>
        <dbReference type="EMBL" id="GAA3999005.1"/>
    </source>
</evidence>
<dbReference type="NCBIfam" id="TIGR03426">
    <property type="entry name" value="shape_MreD"/>
    <property type="match status" value="1"/>
</dbReference>
<gene>
    <name evidence="9" type="primary">mreD</name>
    <name evidence="9" type="ORF">GCM10022279_23390</name>
</gene>
<dbReference type="PANTHER" id="PTHR37484">
    <property type="entry name" value="ROD SHAPE-DETERMINING PROTEIN MRED"/>
    <property type="match status" value="1"/>
</dbReference>
<dbReference type="Proteomes" id="UP001501627">
    <property type="component" value="Unassembled WGS sequence"/>
</dbReference>
<evidence type="ECO:0000256" key="8">
    <source>
        <dbReference type="SAM" id="Phobius"/>
    </source>
</evidence>
<organism evidence="9 10">
    <name type="scientific">Comamonas faecalis</name>
    <dbReference type="NCBI Taxonomy" id="1387849"/>
    <lineage>
        <taxon>Bacteria</taxon>
        <taxon>Pseudomonadati</taxon>
        <taxon>Pseudomonadota</taxon>
        <taxon>Betaproteobacteria</taxon>
        <taxon>Burkholderiales</taxon>
        <taxon>Comamonadaceae</taxon>
        <taxon>Comamonas</taxon>
    </lineage>
</organism>
<evidence type="ECO:0000313" key="10">
    <source>
        <dbReference type="Proteomes" id="UP001501627"/>
    </source>
</evidence>
<dbReference type="RefSeq" id="WP_103046146.1">
    <property type="nucleotide sequence ID" value="NZ_BAABBP010000022.1"/>
</dbReference>
<dbReference type="InterPro" id="IPR007227">
    <property type="entry name" value="Cell_shape_determining_MreD"/>
</dbReference>
<protein>
    <submittedName>
        <fullName evidence="9">Rod shape-determining protein MreD</fullName>
    </submittedName>
</protein>
<dbReference type="Pfam" id="PF04093">
    <property type="entry name" value="MreD"/>
    <property type="match status" value="1"/>
</dbReference>
<evidence type="ECO:0000256" key="7">
    <source>
        <dbReference type="ARBA" id="ARBA00023136"/>
    </source>
</evidence>
<evidence type="ECO:0000256" key="6">
    <source>
        <dbReference type="ARBA" id="ARBA00022989"/>
    </source>
</evidence>
<feature type="transmembrane region" description="Helical" evidence="8">
    <location>
        <begin position="135"/>
        <end position="157"/>
    </location>
</feature>
<feature type="transmembrane region" description="Helical" evidence="8">
    <location>
        <begin position="82"/>
        <end position="99"/>
    </location>
</feature>
<feature type="transmembrane region" description="Helical" evidence="8">
    <location>
        <begin position="111"/>
        <end position="129"/>
    </location>
</feature>
<keyword evidence="7 8" id="KW-0472">Membrane</keyword>
<reference evidence="10" key="1">
    <citation type="journal article" date="2019" name="Int. J. Syst. Evol. Microbiol.">
        <title>The Global Catalogue of Microorganisms (GCM) 10K type strain sequencing project: providing services to taxonomists for standard genome sequencing and annotation.</title>
        <authorList>
            <consortium name="The Broad Institute Genomics Platform"/>
            <consortium name="The Broad Institute Genome Sequencing Center for Infectious Disease"/>
            <person name="Wu L."/>
            <person name="Ma J."/>
        </authorList>
    </citation>
    <scope>NUCLEOTIDE SEQUENCE [LARGE SCALE GENOMIC DNA]</scope>
    <source>
        <strain evidence="10">JCM 17561</strain>
    </source>
</reference>
<dbReference type="EMBL" id="BAABBP010000022">
    <property type="protein sequence ID" value="GAA3999005.1"/>
    <property type="molecule type" value="Genomic_DNA"/>
</dbReference>
<keyword evidence="6 8" id="KW-1133">Transmembrane helix</keyword>
<evidence type="ECO:0000256" key="5">
    <source>
        <dbReference type="ARBA" id="ARBA00022960"/>
    </source>
</evidence>
<evidence type="ECO:0000256" key="1">
    <source>
        <dbReference type="ARBA" id="ARBA00004651"/>
    </source>
</evidence>
<comment type="subcellular location">
    <subcellularLocation>
        <location evidence="1">Cell membrane</location>
        <topology evidence="1">Multi-pass membrane protein</topology>
    </subcellularLocation>
</comment>
<keyword evidence="4 8" id="KW-0812">Transmembrane</keyword>
<feature type="transmembrane region" description="Helical" evidence="8">
    <location>
        <begin position="58"/>
        <end position="76"/>
    </location>
</feature>
<dbReference type="PANTHER" id="PTHR37484:SF1">
    <property type="entry name" value="ROD SHAPE-DETERMINING PROTEIN MRED"/>
    <property type="match status" value="1"/>
</dbReference>
<keyword evidence="5" id="KW-0133">Cell shape</keyword>
<keyword evidence="10" id="KW-1185">Reference proteome</keyword>
<proteinExistence type="inferred from homology"/>
<evidence type="ECO:0000256" key="2">
    <source>
        <dbReference type="ARBA" id="ARBA00007776"/>
    </source>
</evidence>
<name>A0ABP7RKY5_9BURK</name>
<dbReference type="PIRSF" id="PIRSF018472">
    <property type="entry name" value="MreD_proteobac"/>
    <property type="match status" value="1"/>
</dbReference>
<accession>A0ABP7RKY5</accession>
<sequence length="172" mass="18965">MMKAPSEQLLLPASPAFITASLALALALAMLPLGPVVWMPDWVMLLLAFWSMHQPRRVGLGVAFVMGLAIDVHQGALLGQHALAYCLLVFGVGLAHRRLWWFSAWQQALQLLPLFIGAHALQVLIRLAGGGLWPGWWLLAAPVLQALLWPLVGWVLLAPQRRPPDQDDNRPL</sequence>
<evidence type="ECO:0000256" key="4">
    <source>
        <dbReference type="ARBA" id="ARBA00022692"/>
    </source>
</evidence>